<gene>
    <name evidence="4" type="ORF">D1953_12670</name>
</gene>
<evidence type="ECO:0000256" key="1">
    <source>
        <dbReference type="SAM" id="Coils"/>
    </source>
</evidence>
<evidence type="ECO:0000313" key="4">
    <source>
        <dbReference type="EMBL" id="RID84999.1"/>
    </source>
</evidence>
<keyword evidence="2" id="KW-0732">Signal</keyword>
<dbReference type="InterPro" id="IPR041378">
    <property type="entry name" value="S-layer_SbsC_C"/>
</dbReference>
<keyword evidence="1" id="KW-0175">Coiled coil</keyword>
<evidence type="ECO:0000259" key="3">
    <source>
        <dbReference type="SMART" id="SM00635"/>
    </source>
</evidence>
<accession>A0A398B4L4</accession>
<organism evidence="4 5">
    <name type="scientific">Peribacillus asahii</name>
    <dbReference type="NCBI Taxonomy" id="228899"/>
    <lineage>
        <taxon>Bacteria</taxon>
        <taxon>Bacillati</taxon>
        <taxon>Bacillota</taxon>
        <taxon>Bacilli</taxon>
        <taxon>Bacillales</taxon>
        <taxon>Bacillaceae</taxon>
        <taxon>Peribacillus</taxon>
    </lineage>
</organism>
<evidence type="ECO:0000313" key="5">
    <source>
        <dbReference type="Proteomes" id="UP000266016"/>
    </source>
</evidence>
<dbReference type="Proteomes" id="UP000266016">
    <property type="component" value="Unassembled WGS sequence"/>
</dbReference>
<reference evidence="4 5" key="1">
    <citation type="submission" date="2018-08" db="EMBL/GenBank/DDBJ databases">
        <title>Bacillus jemisoniae sp. nov., Bacillus chryseoplanitiae sp. nov., Bacillus resnikiae sp. nov., and Bacillus frankliniae sp. nov., isolated from Viking spacecraft and associated surfaces.</title>
        <authorList>
            <person name="Seuylemezian A."/>
            <person name="Vaishampayan P."/>
        </authorList>
    </citation>
    <scope>NUCLEOTIDE SEQUENCE [LARGE SCALE GENOMIC DNA]</scope>
    <source>
        <strain evidence="4 5">MA001</strain>
    </source>
</reference>
<dbReference type="Gene3D" id="1.20.58.790">
    <property type="match status" value="1"/>
</dbReference>
<feature type="coiled-coil region" evidence="1">
    <location>
        <begin position="210"/>
        <end position="244"/>
    </location>
</feature>
<keyword evidence="5" id="KW-1185">Reference proteome</keyword>
<proteinExistence type="predicted"/>
<dbReference type="Gene3D" id="2.60.40.1080">
    <property type="match status" value="2"/>
</dbReference>
<feature type="domain" description="BIG2" evidence="3">
    <location>
        <begin position="448"/>
        <end position="528"/>
    </location>
</feature>
<protein>
    <recommendedName>
        <fullName evidence="3">BIG2 domain-containing protein</fullName>
    </recommendedName>
</protein>
<sequence>MSKKKAIKIATASAIALTGAVAVAQPQADAATNSVDKAITKATTQVNKAFNLYYNTTKKSNKLPSGSAIRKEVKLAEQYYAAAQKEIAKNGGSKKASYTKKLEASKTSLNRAKNYVAAISVTLKASRTDLDKAIASGKQGTVASKHAALEKKIAEFEKAVTKVFGPDARRLLTKTYTTPAKAEAAAVATEVKVYAAYKEIESKKLISTDLEKAGKLIEDVKADVEKLKAKNTTLAKNLVKAAEKNNKAYEAALPAVVTAVSATNASTLTLTGTSLKNLKAEDITLAGNTVESVTAAADGKTATVVLKTLVTPNVEQTVKVKDKEFKFTYKLTATGAAITEATYDDNRANQFVAFTVNGAVANVSDLLANGYTVNFSATDKDGNNDKSTELFANRTTGELRTTGLAEEYKVQVTLTNGTNVIVSPLQTIKVKNLDLAASAINSYEFLNTTGASSVVQNSTKLVVGETGTFQNLKVVIDGTEEKGLVPTKVESSNKAVASVSGGVVTAHTPGTTTLTLTYGNTTKAVTFTVVNEKRELNSVKVTKQNSDTQIYNTTAILGNGPTLTVSPIDQYGDPVDAAVLKVESSDAAIASAPATVTSAANGKVDVAVTASKTGSTTLLFKDNANNKTLSTFGVTVTENNGVATKKLEIVEPKDSDAVKKSADNTLDLSDDNFVEYKLNQYTSEGVKNGSVNFATYTVTSSDTDVATAATAGDVLTITGKKKGTATISLKDNAGVNVGTITVTVVDNKATITGVTFKPQSKLDYAKTVDYKTFLSYSEAAAGLDPVITGITLSKSTNNSVRLDADGTNKLYIDTNGNSNYDAGDTDLGEIELTATTDSTNLTPAGASVAVNSGAKGTLIFKVKEVGKTKIYASTSLEVNVK</sequence>
<name>A0A398B4L4_9BACI</name>
<feature type="chain" id="PRO_5039611113" description="BIG2 domain-containing protein" evidence="2">
    <location>
        <begin position="25"/>
        <end position="881"/>
    </location>
</feature>
<dbReference type="EMBL" id="QWVS01000022">
    <property type="protein sequence ID" value="RID84999.1"/>
    <property type="molecule type" value="Genomic_DNA"/>
</dbReference>
<dbReference type="RefSeq" id="WP_119117565.1">
    <property type="nucleotide sequence ID" value="NZ_CP085714.1"/>
</dbReference>
<comment type="caution">
    <text evidence="4">The sequence shown here is derived from an EMBL/GenBank/DDBJ whole genome shotgun (WGS) entry which is preliminary data.</text>
</comment>
<dbReference type="SMART" id="SM00635">
    <property type="entry name" value="BID_2"/>
    <property type="match status" value="2"/>
</dbReference>
<dbReference type="Pfam" id="PF18058">
    <property type="entry name" value="SbsC_C"/>
    <property type="match status" value="1"/>
</dbReference>
<dbReference type="InterPro" id="IPR003343">
    <property type="entry name" value="Big_2"/>
</dbReference>
<feature type="domain" description="BIG2" evidence="3">
    <location>
        <begin position="662"/>
        <end position="741"/>
    </location>
</feature>
<evidence type="ECO:0000256" key="2">
    <source>
        <dbReference type="SAM" id="SignalP"/>
    </source>
</evidence>
<feature type="signal peptide" evidence="2">
    <location>
        <begin position="1"/>
        <end position="24"/>
    </location>
</feature>
<dbReference type="AlphaFoldDB" id="A0A398B4L4"/>